<keyword evidence="13" id="KW-1185">Reference proteome</keyword>
<dbReference type="STRING" id="155417.A0A4Q4SZT4"/>
<comment type="caution">
    <text evidence="12">The sequence shown here is derived from an EMBL/GenBank/DDBJ whole genome shotgun (WGS) entry which is preliminary data.</text>
</comment>
<keyword evidence="2 8" id="KW-0645">Protease</keyword>
<keyword evidence="4 8" id="KW-0064">Aspartyl protease</keyword>
<keyword evidence="3 10" id="KW-0732">Signal</keyword>
<evidence type="ECO:0000256" key="4">
    <source>
        <dbReference type="ARBA" id="ARBA00022750"/>
    </source>
</evidence>
<dbReference type="CDD" id="cd05474">
    <property type="entry name" value="SAP_like"/>
    <property type="match status" value="1"/>
</dbReference>
<dbReference type="PANTHER" id="PTHR47966:SF65">
    <property type="entry name" value="ASPARTIC-TYPE ENDOPEPTIDASE"/>
    <property type="match status" value="1"/>
</dbReference>
<dbReference type="PROSITE" id="PS00141">
    <property type="entry name" value="ASP_PROTEASE"/>
    <property type="match status" value="1"/>
</dbReference>
<feature type="region of interest" description="Disordered" evidence="9">
    <location>
        <begin position="422"/>
        <end position="448"/>
    </location>
</feature>
<feature type="signal peptide" evidence="10">
    <location>
        <begin position="1"/>
        <end position="19"/>
    </location>
</feature>
<evidence type="ECO:0000313" key="12">
    <source>
        <dbReference type="EMBL" id="RYO88490.1"/>
    </source>
</evidence>
<evidence type="ECO:0000256" key="3">
    <source>
        <dbReference type="ARBA" id="ARBA00022729"/>
    </source>
</evidence>
<proteinExistence type="inferred from homology"/>
<evidence type="ECO:0000313" key="13">
    <source>
        <dbReference type="Proteomes" id="UP000293360"/>
    </source>
</evidence>
<evidence type="ECO:0000256" key="5">
    <source>
        <dbReference type="ARBA" id="ARBA00022801"/>
    </source>
</evidence>
<dbReference type="InterPro" id="IPR021109">
    <property type="entry name" value="Peptidase_aspartic_dom_sf"/>
</dbReference>
<dbReference type="Pfam" id="PF00026">
    <property type="entry name" value="Asp"/>
    <property type="match status" value="1"/>
</dbReference>
<sequence>MGIGTRHIICSLLASFINAQVVQWDIARRERLGLELDTRQTRSIEEVIINDKLNGGYFATCNIGTPAQDVTLQLDTGSSDIWVPASSSGICTKSSSSSGCVLGSYSAEGSSSFEDAGKGDFSITYVDGSRANGDYFTDVFEIGDTAIPDMTMGLGLEANIPYGIVGVGYALNEATKSFIYPNLPIQMQHEGLISTIAYSLWLNDLDAGTGSILFGGIDTEKYKGDLTRINIYADPRTGAFTSFRVALTSVQAISDSGTDALSSKEFPVSVVLDSGTTLSYLPTDLVSQMWREVGAVYSNDVRAAVIPCSRAASTGYFSFGFAGPGGPVINLAMDELVLPLTLGENQPLFDFGPYRGQEACRFGVQSSSAGPYLLGDTFLRSAYVVYDLYNNEIGMAATDFNATDSNVVPFEDSGARIPSATVAPHQDSIRGTGSPNPPTYSASNGFQDDHENSVSAPAACRWFSVALAMVGTITWIIAQGVIDSTSDLHTMDML</sequence>
<evidence type="ECO:0000256" key="7">
    <source>
        <dbReference type="PIRSR" id="PIRSR601461-2"/>
    </source>
</evidence>
<dbReference type="GO" id="GO:0006508">
    <property type="term" value="P:proteolysis"/>
    <property type="evidence" value="ECO:0007669"/>
    <property type="project" value="UniProtKB-KW"/>
</dbReference>
<dbReference type="PANTHER" id="PTHR47966">
    <property type="entry name" value="BETA-SITE APP-CLEAVING ENZYME, ISOFORM A-RELATED"/>
    <property type="match status" value="1"/>
</dbReference>
<evidence type="ECO:0000256" key="9">
    <source>
        <dbReference type="SAM" id="MobiDB-lite"/>
    </source>
</evidence>
<dbReference type="AlphaFoldDB" id="A0A4Q4SZT4"/>
<evidence type="ECO:0000256" key="10">
    <source>
        <dbReference type="SAM" id="SignalP"/>
    </source>
</evidence>
<accession>A0A4Q4SZT4</accession>
<feature type="compositionally biased region" description="Polar residues" evidence="9">
    <location>
        <begin position="429"/>
        <end position="446"/>
    </location>
</feature>
<dbReference type="SUPFAM" id="SSF50630">
    <property type="entry name" value="Acid proteases"/>
    <property type="match status" value="1"/>
</dbReference>
<dbReference type="PROSITE" id="PS51767">
    <property type="entry name" value="PEPTIDASE_A1"/>
    <property type="match status" value="1"/>
</dbReference>
<name>A0A4Q4SZT4_9PEZI</name>
<organism evidence="12 13">
    <name type="scientific">Monosporascus ibericus</name>
    <dbReference type="NCBI Taxonomy" id="155417"/>
    <lineage>
        <taxon>Eukaryota</taxon>
        <taxon>Fungi</taxon>
        <taxon>Dikarya</taxon>
        <taxon>Ascomycota</taxon>
        <taxon>Pezizomycotina</taxon>
        <taxon>Sordariomycetes</taxon>
        <taxon>Xylariomycetidae</taxon>
        <taxon>Xylariales</taxon>
        <taxon>Xylariales incertae sedis</taxon>
        <taxon>Monosporascus</taxon>
    </lineage>
</organism>
<reference evidence="12 13" key="1">
    <citation type="submission" date="2018-06" db="EMBL/GenBank/DDBJ databases">
        <title>Complete Genomes of Monosporascus.</title>
        <authorList>
            <person name="Robinson A.J."/>
            <person name="Natvig D.O."/>
        </authorList>
    </citation>
    <scope>NUCLEOTIDE SEQUENCE [LARGE SCALE GENOMIC DNA]</scope>
    <source>
        <strain evidence="12 13">CBS 110550</strain>
    </source>
</reference>
<dbReference type="InterPro" id="IPR001461">
    <property type="entry name" value="Aspartic_peptidase_A1"/>
</dbReference>
<feature type="disulfide bond" evidence="7">
    <location>
        <begin position="308"/>
        <end position="360"/>
    </location>
</feature>
<keyword evidence="5 8" id="KW-0378">Hydrolase</keyword>
<feature type="domain" description="Peptidase A1" evidence="11">
    <location>
        <begin position="57"/>
        <end position="396"/>
    </location>
</feature>
<dbReference type="InterPro" id="IPR033876">
    <property type="entry name" value="SAP-like"/>
</dbReference>
<dbReference type="PRINTS" id="PR00792">
    <property type="entry name" value="PEPSIN"/>
</dbReference>
<feature type="active site" evidence="6">
    <location>
        <position position="273"/>
    </location>
</feature>
<dbReference type="InterPro" id="IPR033121">
    <property type="entry name" value="PEPTIDASE_A1"/>
</dbReference>
<evidence type="ECO:0000256" key="6">
    <source>
        <dbReference type="PIRSR" id="PIRSR601461-1"/>
    </source>
</evidence>
<dbReference type="InterPro" id="IPR001969">
    <property type="entry name" value="Aspartic_peptidase_AS"/>
</dbReference>
<dbReference type="OrthoDB" id="771136at2759"/>
<feature type="chain" id="PRO_5020365589" description="Peptidase A1 domain-containing protein" evidence="10">
    <location>
        <begin position="20"/>
        <end position="494"/>
    </location>
</feature>
<evidence type="ECO:0000256" key="2">
    <source>
        <dbReference type="ARBA" id="ARBA00022670"/>
    </source>
</evidence>
<keyword evidence="7" id="KW-1015">Disulfide bond</keyword>
<evidence type="ECO:0000259" key="11">
    <source>
        <dbReference type="PROSITE" id="PS51767"/>
    </source>
</evidence>
<dbReference type="Gene3D" id="2.40.70.10">
    <property type="entry name" value="Acid Proteases"/>
    <property type="match status" value="2"/>
</dbReference>
<dbReference type="GO" id="GO:0004190">
    <property type="term" value="F:aspartic-type endopeptidase activity"/>
    <property type="evidence" value="ECO:0007669"/>
    <property type="project" value="UniProtKB-KW"/>
</dbReference>
<evidence type="ECO:0000256" key="8">
    <source>
        <dbReference type="RuleBase" id="RU000454"/>
    </source>
</evidence>
<dbReference type="EMBL" id="QJNU01000720">
    <property type="protein sequence ID" value="RYO88490.1"/>
    <property type="molecule type" value="Genomic_DNA"/>
</dbReference>
<comment type="similarity">
    <text evidence="1 8">Belongs to the peptidase A1 family.</text>
</comment>
<gene>
    <name evidence="12" type="ORF">DL764_008716</name>
</gene>
<protein>
    <recommendedName>
        <fullName evidence="11">Peptidase A1 domain-containing protein</fullName>
    </recommendedName>
</protein>
<dbReference type="Proteomes" id="UP000293360">
    <property type="component" value="Unassembled WGS sequence"/>
</dbReference>
<evidence type="ECO:0000256" key="1">
    <source>
        <dbReference type="ARBA" id="ARBA00007447"/>
    </source>
</evidence>
<feature type="active site" evidence="6">
    <location>
        <position position="75"/>
    </location>
</feature>